<dbReference type="EMBL" id="CDOK01000165">
    <property type="protein sequence ID" value="CEN52509.1"/>
    <property type="molecule type" value="Genomic_DNA"/>
</dbReference>
<dbReference type="Proteomes" id="UP000039370">
    <property type="component" value="Unassembled WGS sequence"/>
</dbReference>
<evidence type="ECO:0000313" key="2">
    <source>
        <dbReference type="Proteomes" id="UP000039370"/>
    </source>
</evidence>
<gene>
    <name evidence="1" type="ORF">CCAN11_2470021</name>
</gene>
<reference evidence="2" key="1">
    <citation type="submission" date="2015-01" db="EMBL/GenBank/DDBJ databases">
        <authorList>
            <person name="MANFREDI Pablo"/>
        </authorList>
    </citation>
    <scope>NUCLEOTIDE SEQUENCE [LARGE SCALE GENOMIC DNA]</scope>
    <source>
        <strain evidence="2">Cc11</strain>
    </source>
</reference>
<dbReference type="AlphaFoldDB" id="A0A0B7IPG9"/>
<name>A0A0B7IPG9_9FLAO</name>
<accession>A0A0B7IPG9</accession>
<sequence length="69" mass="7783">MDSEKNIEIIGNIQEFSSIYNDLATLMPNLIGSNLPEIIKELGFFSAKGFFKLHHNGSRNQSATDLQQR</sequence>
<organism evidence="1 2">
    <name type="scientific">Capnocytophaga canimorsus</name>
    <dbReference type="NCBI Taxonomy" id="28188"/>
    <lineage>
        <taxon>Bacteria</taxon>
        <taxon>Pseudomonadati</taxon>
        <taxon>Bacteroidota</taxon>
        <taxon>Flavobacteriia</taxon>
        <taxon>Flavobacteriales</taxon>
        <taxon>Flavobacteriaceae</taxon>
        <taxon>Capnocytophaga</taxon>
    </lineage>
</organism>
<proteinExistence type="predicted"/>
<protein>
    <submittedName>
        <fullName evidence="1">Uncharacterized protein</fullName>
    </submittedName>
</protein>
<evidence type="ECO:0000313" key="1">
    <source>
        <dbReference type="EMBL" id="CEN52509.1"/>
    </source>
</evidence>